<evidence type="ECO:0000256" key="1">
    <source>
        <dbReference type="SAM" id="Phobius"/>
    </source>
</evidence>
<name>A0A498PW57_9MYCO</name>
<keyword evidence="4" id="KW-1185">Reference proteome</keyword>
<dbReference type="Gene3D" id="3.10.310.50">
    <property type="match status" value="1"/>
</dbReference>
<dbReference type="AlphaFoldDB" id="A0A498PW57"/>
<organism evidence="3 4">
    <name type="scientific">Mycobacterium attenuatum</name>
    <dbReference type="NCBI Taxonomy" id="2341086"/>
    <lineage>
        <taxon>Bacteria</taxon>
        <taxon>Bacillati</taxon>
        <taxon>Actinomycetota</taxon>
        <taxon>Actinomycetes</taxon>
        <taxon>Mycobacteriales</taxon>
        <taxon>Mycobacteriaceae</taxon>
        <taxon>Mycobacterium</taxon>
    </lineage>
</organism>
<dbReference type="InterPro" id="IPR007621">
    <property type="entry name" value="TPM_dom"/>
</dbReference>
<evidence type="ECO:0000313" key="4">
    <source>
        <dbReference type="Proteomes" id="UP000273307"/>
    </source>
</evidence>
<evidence type="ECO:0000259" key="2">
    <source>
        <dbReference type="Pfam" id="PF04536"/>
    </source>
</evidence>
<proteinExistence type="predicted"/>
<keyword evidence="1" id="KW-0812">Transmembrane</keyword>
<gene>
    <name evidence="3" type="ORF">LAUMK136_01158</name>
</gene>
<dbReference type="Proteomes" id="UP000273307">
    <property type="component" value="Unassembled WGS sequence"/>
</dbReference>
<keyword evidence="1" id="KW-0472">Membrane</keyword>
<dbReference type="RefSeq" id="WP_122441444.1">
    <property type="nucleotide sequence ID" value="NZ_UPHP01000027.1"/>
</dbReference>
<keyword evidence="1" id="KW-1133">Transmembrane helix</keyword>
<reference evidence="3 4" key="1">
    <citation type="submission" date="2018-09" db="EMBL/GenBank/DDBJ databases">
        <authorList>
            <person name="Tagini F."/>
        </authorList>
    </citation>
    <scope>NUCLEOTIDE SEQUENCE [LARGE SCALE GENOMIC DNA]</scope>
    <source>
        <strain evidence="3 4">MK136</strain>
    </source>
</reference>
<dbReference type="Pfam" id="PF04536">
    <property type="entry name" value="TPM_phosphatase"/>
    <property type="match status" value="1"/>
</dbReference>
<protein>
    <recommendedName>
        <fullName evidence="2">TPM domain-containing protein</fullName>
    </recommendedName>
</protein>
<evidence type="ECO:0000313" key="3">
    <source>
        <dbReference type="EMBL" id="VBA35832.1"/>
    </source>
</evidence>
<accession>A0A498PW57</accession>
<dbReference type="EMBL" id="UPHP01000027">
    <property type="protein sequence ID" value="VBA35832.1"/>
    <property type="molecule type" value="Genomic_DNA"/>
</dbReference>
<sequence length="288" mass="30966">MRLVRLIGAVLVTILVGLLAATPAGALPPSKLTGHITDNTGALTDSGRAAVSSAIDRLYRDRRIQLWVVYVDNFSRFKPDNWAERTRVASAMGDQDALLAVATNTKLYVLSLPPTMQVLTADELNSVRSNNIEPAVTARDWSGAAVAAAEGLNKAPSSAKSAWQPIAIAVALVVVLLALVVAVLYRRRRRRLDRGDVYGNLEVPEQDLGQALARADARLRQISDYVARHRTSIGAEARTRLEEAKRHLAAAHGKQATNESEAIGYANRASALAAEAQTLANADVLGHR</sequence>
<feature type="domain" description="TPM" evidence="2">
    <location>
        <begin position="36"/>
        <end position="154"/>
    </location>
</feature>
<dbReference type="OrthoDB" id="5105562at2"/>
<feature type="transmembrane region" description="Helical" evidence="1">
    <location>
        <begin position="162"/>
        <end position="185"/>
    </location>
</feature>